<reference evidence="1" key="1">
    <citation type="journal article" date="2018" name="Aquaculture">
        <title>Complete genome sequence of a white spot syndrome virus associated with a disease incursion in Australia.</title>
        <authorList>
            <person name="Oakey J."/>
            <person name="Smith C.S."/>
        </authorList>
    </citation>
    <scope>NUCLEOTIDE SEQUENCE [LARGE SCALE GENOMIC DNA]</scope>
    <source>
        <strain evidence="1">WSSV-AU</strain>
    </source>
</reference>
<proteinExistence type="predicted"/>
<dbReference type="EMBL" id="MF768985">
    <property type="protein sequence ID" value="ATU83768.1"/>
    <property type="molecule type" value="Genomic_DNA"/>
</dbReference>
<dbReference type="Proteomes" id="UP000267516">
    <property type="component" value="Segment"/>
</dbReference>
<organism evidence="1">
    <name type="scientific">White spot syndrome virus</name>
    <dbReference type="NCBI Taxonomy" id="342409"/>
    <lineage>
        <taxon>Viruses</taxon>
        <taxon>Viruses incertae sedis</taxon>
        <taxon>Naldaviricetes</taxon>
        <taxon>Nimaviridae</taxon>
        <taxon>Whispovirus</taxon>
    </lineage>
</organism>
<evidence type="ECO:0000313" key="1">
    <source>
        <dbReference type="EMBL" id="ATU83768.1"/>
    </source>
</evidence>
<sequence>MRFIFEGFSDAILKENTLGMTVPEWSFDFTHANSALFTLDSVLVLKHEEEMCLFPYRLFFCPSYLPLMLVELALNIPPNISDLQIS</sequence>
<protein>
    <submittedName>
        <fullName evidence="1">ORF1124</fullName>
    </submittedName>
</protein>
<name>A0A2D3I5V0_9VIRU</name>
<accession>A0A2D3I5V0</accession>